<proteinExistence type="predicted"/>
<protein>
    <submittedName>
        <fullName evidence="1">Uncharacterized protein</fullName>
    </submittedName>
</protein>
<gene>
    <name evidence="1" type="ORF">PSON_ATCC_30995.1.T0460097</name>
</gene>
<keyword evidence="2" id="KW-1185">Reference proteome</keyword>
<sequence length="81" mass="9570">MNERLETQNQTDISITDNKIIKRNRLRLDKFNHPIIKGVKGKQIAFRDTIEGTNLCDIYIVQKYIENKEQNMKCRCQCGIQ</sequence>
<dbReference type="Proteomes" id="UP000692954">
    <property type="component" value="Unassembled WGS sequence"/>
</dbReference>
<dbReference type="OrthoDB" id="291093at2759"/>
<organism evidence="1 2">
    <name type="scientific">Paramecium sonneborni</name>
    <dbReference type="NCBI Taxonomy" id="65129"/>
    <lineage>
        <taxon>Eukaryota</taxon>
        <taxon>Sar</taxon>
        <taxon>Alveolata</taxon>
        <taxon>Ciliophora</taxon>
        <taxon>Intramacronucleata</taxon>
        <taxon>Oligohymenophorea</taxon>
        <taxon>Peniculida</taxon>
        <taxon>Parameciidae</taxon>
        <taxon>Paramecium</taxon>
    </lineage>
</organism>
<dbReference type="AlphaFoldDB" id="A0A8S1MV13"/>
<name>A0A8S1MV13_9CILI</name>
<evidence type="ECO:0000313" key="1">
    <source>
        <dbReference type="EMBL" id="CAD8084138.1"/>
    </source>
</evidence>
<evidence type="ECO:0000313" key="2">
    <source>
        <dbReference type="Proteomes" id="UP000692954"/>
    </source>
</evidence>
<accession>A0A8S1MV13</accession>
<comment type="caution">
    <text evidence="1">The sequence shown here is derived from an EMBL/GenBank/DDBJ whole genome shotgun (WGS) entry which is preliminary data.</text>
</comment>
<dbReference type="EMBL" id="CAJJDN010000046">
    <property type="protein sequence ID" value="CAD8084138.1"/>
    <property type="molecule type" value="Genomic_DNA"/>
</dbReference>
<reference evidence="1" key="1">
    <citation type="submission" date="2021-01" db="EMBL/GenBank/DDBJ databases">
        <authorList>
            <consortium name="Genoscope - CEA"/>
            <person name="William W."/>
        </authorList>
    </citation>
    <scope>NUCLEOTIDE SEQUENCE</scope>
</reference>